<dbReference type="Pfam" id="PF13503">
    <property type="entry name" value="DUF4123"/>
    <property type="match status" value="1"/>
</dbReference>
<name>A0A1S1HMG5_PROST</name>
<dbReference type="OrthoDB" id="7833020at2"/>
<protein>
    <submittedName>
        <fullName evidence="1">Uncharacterized protein</fullName>
    </submittedName>
</protein>
<comment type="caution">
    <text evidence="1">The sequence shown here is derived from an EMBL/GenBank/DDBJ whole genome shotgun (WGS) entry which is preliminary data.</text>
</comment>
<dbReference type="GeneID" id="92277300"/>
<gene>
    <name evidence="1" type="ORF">A3Q29_08790</name>
</gene>
<proteinExistence type="predicted"/>
<keyword evidence="2" id="KW-1185">Reference proteome</keyword>
<evidence type="ECO:0000313" key="1">
    <source>
        <dbReference type="EMBL" id="OHT23012.1"/>
    </source>
</evidence>
<dbReference type="Proteomes" id="UP000179588">
    <property type="component" value="Unassembled WGS sequence"/>
</dbReference>
<evidence type="ECO:0000313" key="2">
    <source>
        <dbReference type="Proteomes" id="UP000179588"/>
    </source>
</evidence>
<dbReference type="InterPro" id="IPR025391">
    <property type="entry name" value="DUF4123"/>
</dbReference>
<dbReference type="RefSeq" id="WP_070929519.1">
    <property type="nucleotide sequence ID" value="NZ_CANMXG010000008.1"/>
</dbReference>
<sequence>MSSSRLTLLPYEADKSNKPAMLQAYLFGDVLFTRHDQKQVIKGKLTTLSQSWAIIDAIKRPDIAALLDIFEVEYRCLWKGDSAEHYSFYAPYLVKLEADSPFVIWLLENSQKAPLGIYLRSRLSLDKLAHHLRKFNQVYDEELKTWLMFRYYDPVTVKTLLPYLPVNDYLEFMDNLLFILADDVSGNQFLVLQ</sequence>
<dbReference type="EMBL" id="LVIE01000201">
    <property type="protein sequence ID" value="OHT23012.1"/>
    <property type="molecule type" value="Genomic_DNA"/>
</dbReference>
<accession>A0A1S1HMG5</accession>
<dbReference type="AlphaFoldDB" id="A0A1S1HMG5"/>
<reference evidence="1 2" key="1">
    <citation type="submission" date="2016-03" db="EMBL/GenBank/DDBJ databases">
        <title>Genome sequence of Providencia stuartii strain, isolated from the salivary glands of larval Lucilia sericata.</title>
        <authorList>
            <person name="Yuan Y."/>
            <person name="Zhang Y."/>
            <person name="Fu S."/>
            <person name="Crippen T.L."/>
            <person name="Visi D."/>
            <person name="Benbow M.E."/>
            <person name="Allen M."/>
            <person name="Tomberlin J.K."/>
            <person name="Sze S.-H."/>
            <person name="Tarone A.M."/>
        </authorList>
    </citation>
    <scope>NUCLEOTIDE SEQUENCE [LARGE SCALE GENOMIC DNA]</scope>
    <source>
        <strain evidence="1 2">Crippen</strain>
    </source>
</reference>
<organism evidence="1 2">
    <name type="scientific">Providencia stuartii</name>
    <dbReference type="NCBI Taxonomy" id="588"/>
    <lineage>
        <taxon>Bacteria</taxon>
        <taxon>Pseudomonadati</taxon>
        <taxon>Pseudomonadota</taxon>
        <taxon>Gammaproteobacteria</taxon>
        <taxon>Enterobacterales</taxon>
        <taxon>Morganellaceae</taxon>
        <taxon>Providencia</taxon>
    </lineage>
</organism>